<keyword evidence="4" id="KW-1185">Reference proteome</keyword>
<accession>A0AAV6PIL9</accession>
<organism evidence="3 4">
    <name type="scientific">Solea senegalensis</name>
    <name type="common">Senegalese sole</name>
    <dbReference type="NCBI Taxonomy" id="28829"/>
    <lineage>
        <taxon>Eukaryota</taxon>
        <taxon>Metazoa</taxon>
        <taxon>Chordata</taxon>
        <taxon>Craniata</taxon>
        <taxon>Vertebrata</taxon>
        <taxon>Euteleostomi</taxon>
        <taxon>Actinopterygii</taxon>
        <taxon>Neopterygii</taxon>
        <taxon>Teleostei</taxon>
        <taxon>Neoteleostei</taxon>
        <taxon>Acanthomorphata</taxon>
        <taxon>Carangaria</taxon>
        <taxon>Pleuronectiformes</taxon>
        <taxon>Pleuronectoidei</taxon>
        <taxon>Soleidae</taxon>
        <taxon>Solea</taxon>
    </lineage>
</organism>
<reference evidence="3 4" key="1">
    <citation type="journal article" date="2021" name="Sci. Rep.">
        <title>Chromosome anchoring in Senegalese sole (Solea senegalensis) reveals sex-associated markers and genome rearrangements in flatfish.</title>
        <authorList>
            <person name="Guerrero-Cozar I."/>
            <person name="Gomez-Garrido J."/>
            <person name="Berbel C."/>
            <person name="Martinez-Blanch J.F."/>
            <person name="Alioto T."/>
            <person name="Claros M.G."/>
            <person name="Gagnaire P.A."/>
            <person name="Manchado M."/>
        </authorList>
    </citation>
    <scope>NUCLEOTIDE SEQUENCE [LARGE SCALE GENOMIC DNA]</scope>
    <source>
        <strain evidence="3">Sse05_10M</strain>
    </source>
</reference>
<evidence type="ECO:0000313" key="2">
    <source>
        <dbReference type="EMBL" id="KAG7461482.1"/>
    </source>
</evidence>
<feature type="region of interest" description="Disordered" evidence="1">
    <location>
        <begin position="71"/>
        <end position="100"/>
    </location>
</feature>
<feature type="compositionally biased region" description="Polar residues" evidence="1">
    <location>
        <begin position="79"/>
        <end position="91"/>
    </location>
</feature>
<proteinExistence type="predicted"/>
<sequence>MWRPMTGKTLDTEVANRGAASKAAGDTIAKPTAFLTESTDCHLGNPRRGALRSPLSQPAAAPVALIVAETGHRGAPYTPRQTIHRTNTNRKSLAGSIRAA</sequence>
<name>A0AAV6PIL9_SOLSE</name>
<reference evidence="3" key="2">
    <citation type="submission" date="2021-03" db="EMBL/GenBank/DDBJ databases">
        <authorList>
            <person name="Guerrero-Cozar I."/>
            <person name="Gomez-Garrido J."/>
            <person name="Berbel C."/>
            <person name="Martinez-Blanch J.F."/>
            <person name="Alioto T."/>
            <person name="Claros M.G."/>
            <person name="Gagnaire P.A."/>
            <person name="Manchado M."/>
        </authorList>
    </citation>
    <scope>NUCLEOTIDE SEQUENCE</scope>
    <source>
        <strain evidence="3">Sse05_10M</strain>
        <tissue evidence="3">Blood</tissue>
    </source>
</reference>
<evidence type="ECO:0000313" key="4">
    <source>
        <dbReference type="Proteomes" id="UP000693946"/>
    </source>
</evidence>
<dbReference type="AlphaFoldDB" id="A0AAV6PIL9"/>
<dbReference type="Proteomes" id="UP000693946">
    <property type="component" value="Unassembled WGS sequence"/>
</dbReference>
<gene>
    <name evidence="2" type="ORF">JOB18_001466</name>
    <name evidence="3" type="ORF">JOB18_034538</name>
</gene>
<dbReference type="EMBL" id="JAGKHQ010001053">
    <property type="protein sequence ID" value="KAG7461482.1"/>
    <property type="molecule type" value="Genomic_DNA"/>
</dbReference>
<evidence type="ECO:0000256" key="1">
    <source>
        <dbReference type="SAM" id="MobiDB-lite"/>
    </source>
</evidence>
<evidence type="ECO:0000313" key="3">
    <source>
        <dbReference type="EMBL" id="KAG7461483.1"/>
    </source>
</evidence>
<protein>
    <submittedName>
        <fullName evidence="3">Uncharacterized protein</fullName>
    </submittedName>
</protein>
<dbReference type="EMBL" id="JAGKHQ010001053">
    <property type="protein sequence ID" value="KAG7461483.1"/>
    <property type="molecule type" value="Genomic_DNA"/>
</dbReference>
<comment type="caution">
    <text evidence="3">The sequence shown here is derived from an EMBL/GenBank/DDBJ whole genome shotgun (WGS) entry which is preliminary data.</text>
</comment>